<feature type="domain" description="Glycoside hydrolase family 57 N-terminal" evidence="4">
    <location>
        <begin position="7"/>
        <end position="430"/>
    </location>
</feature>
<keyword evidence="2 3" id="KW-0119">Carbohydrate metabolism</keyword>
<accession>B5YA07</accession>
<dbReference type="RefSeq" id="WP_012544813.1">
    <property type="nucleotide sequence ID" value="NC_011295.1"/>
</dbReference>
<organism evidence="5 6">
    <name type="scientific">Coprothermobacter proteolyticus (strain ATCC 35245 / DSM 5265 / OCM 4 / BT)</name>
    <dbReference type="NCBI Taxonomy" id="309798"/>
    <lineage>
        <taxon>Bacteria</taxon>
        <taxon>Pseudomonadati</taxon>
        <taxon>Coprothermobacterota</taxon>
        <taxon>Coprothermobacteria</taxon>
        <taxon>Coprothermobacterales</taxon>
        <taxon>Coprothermobacteraceae</taxon>
        <taxon>Coprothermobacter</taxon>
    </lineage>
</organism>
<evidence type="ECO:0000313" key="5">
    <source>
        <dbReference type="EMBL" id="ACI18163.1"/>
    </source>
</evidence>
<dbReference type="GO" id="GO:0005975">
    <property type="term" value="P:carbohydrate metabolic process"/>
    <property type="evidence" value="ECO:0007669"/>
    <property type="project" value="InterPro"/>
</dbReference>
<dbReference type="HOGENOM" id="CLU_005603_1_0_9"/>
<dbReference type="STRING" id="309798.COPRO5265_1303"/>
<evidence type="ECO:0000259" key="4">
    <source>
        <dbReference type="Pfam" id="PF03065"/>
    </source>
</evidence>
<dbReference type="EMBL" id="CP001145">
    <property type="protein sequence ID" value="ACI18163.1"/>
    <property type="molecule type" value="Genomic_DNA"/>
</dbReference>
<evidence type="ECO:0000313" key="6">
    <source>
        <dbReference type="Proteomes" id="UP000001732"/>
    </source>
</evidence>
<dbReference type="AlphaFoldDB" id="B5YA07"/>
<dbReference type="CDD" id="cd10796">
    <property type="entry name" value="GH57N_APU"/>
    <property type="match status" value="1"/>
</dbReference>
<dbReference type="Pfam" id="PF03065">
    <property type="entry name" value="Glyco_hydro_57"/>
    <property type="match status" value="1"/>
</dbReference>
<dbReference type="OrthoDB" id="9759321at2"/>
<dbReference type="CAZy" id="GH57">
    <property type="family name" value="Glycoside Hydrolase Family 57"/>
</dbReference>
<comment type="similarity">
    <text evidence="1 3">Belongs to the glycosyl hydrolase 57 family.</text>
</comment>
<dbReference type="InterPro" id="IPR027291">
    <property type="entry name" value="Glyco_hydro_38_N_sf"/>
</dbReference>
<dbReference type="Gene3D" id="3.20.110.10">
    <property type="entry name" value="Glycoside hydrolase 38, N terminal domain"/>
    <property type="match status" value="1"/>
</dbReference>
<reference evidence="6" key="1">
    <citation type="submission" date="2008-08" db="EMBL/GenBank/DDBJ databases">
        <title>The complete genome sequence of Coprothermobacter proteolyticus strain ATCC 5245 / DSM 5265 / BT.</title>
        <authorList>
            <person name="Dodson R.J."/>
            <person name="Durkin A.S."/>
            <person name="Wu M."/>
            <person name="Eisen J."/>
            <person name="Sutton G."/>
        </authorList>
    </citation>
    <scope>NUCLEOTIDE SEQUENCE [LARGE SCALE GENOMIC DNA]</scope>
    <source>
        <strain evidence="6">ATCC 35245 / DSM 5265 / OCM 4 / BT</strain>
    </source>
</reference>
<dbReference type="PANTHER" id="PTHR36306">
    <property type="entry name" value="ALPHA-AMYLASE-RELATED-RELATED"/>
    <property type="match status" value="1"/>
</dbReference>
<evidence type="ECO:0000256" key="3">
    <source>
        <dbReference type="RuleBase" id="RU361196"/>
    </source>
</evidence>
<keyword evidence="6" id="KW-1185">Reference proteome</keyword>
<reference evidence="5 6" key="2">
    <citation type="journal article" date="2014" name="Genome Announc.">
        <title>Complete Genome Sequence of Coprothermobacter proteolyticus DSM 5265.</title>
        <authorList>
            <person name="Alexiev A."/>
            <person name="Coil D.A."/>
            <person name="Badger J.H."/>
            <person name="Enticknap J."/>
            <person name="Ward N."/>
            <person name="Robb F.T."/>
            <person name="Eisen J.A."/>
        </authorList>
    </citation>
    <scope>NUCLEOTIDE SEQUENCE [LARGE SCALE GENOMIC DNA]</scope>
    <source>
        <strain evidence="6">ATCC 35245 / DSM 5265 / OCM 4 / BT</strain>
    </source>
</reference>
<dbReference type="Proteomes" id="UP000001732">
    <property type="component" value="Chromosome"/>
</dbReference>
<sequence length="548" mass="64460">MGNLYLSFIWHNHQPYYKDPDTGKMILPWVRLHATKDYLDMLLLKSKYPNVKATFNMVPSLVRQLEEYCEGKTDTYLDLTMKPAESLTDGEKLFILRNFFKSDFRRKISNFPRYVELYTKRYSQDINENLHLWTTQELRDLQLLFNLAWIDPLYYEEYPNLRSIRDKGQNFSHEDVLAVVDVQMKIIKRLINDYREANANGDVDLIFSPYYHPILPLIYDTRSARRAREDVLLPHLILNVPQDVELQLRKGWNQHKEFFGRAPRGFWPSEQSVSTEVLGIASDLGIAWAVTDERILAKTLGMSYFSRAGRDVPEQAALLYRPYKLSLSNGKEMIIVFRDQVLSDLIGFEYAKWLAVDAVNDFMSRLEAIYAKVKHLDGDYLVAVALDGENCWEYYENDGYDFLSRLYSVLSDTEWVETVTISDFIEKHDNFGRLSNLTTGSWINANFDMWIGDPCKNKAWDYLIAARMQVELAFKKCTNLDEELKDQVMEQLLIAEGSDWFWWYGKPNESPDKPIFDELFRKNLKKIYELMEEEVPQFLSEPIVDRRC</sequence>
<dbReference type="PANTHER" id="PTHR36306:SF1">
    <property type="entry name" value="ALPHA-AMYLASE-RELATED"/>
    <property type="match status" value="1"/>
</dbReference>
<name>B5YA07_COPPD</name>
<dbReference type="InterPro" id="IPR052046">
    <property type="entry name" value="GH57_Enzymes"/>
</dbReference>
<dbReference type="InterPro" id="IPR011330">
    <property type="entry name" value="Glyco_hydro/deAcase_b/a-brl"/>
</dbReference>
<dbReference type="SUPFAM" id="SSF88713">
    <property type="entry name" value="Glycoside hydrolase/deacetylase"/>
    <property type="match status" value="1"/>
</dbReference>
<protein>
    <submittedName>
        <fullName evidence="5">Glycoside hydrolase, family 57</fullName>
    </submittedName>
</protein>
<keyword evidence="5" id="KW-0378">Hydrolase</keyword>
<gene>
    <name evidence="5" type="ordered locus">COPRO5265_1303</name>
</gene>
<evidence type="ECO:0000256" key="2">
    <source>
        <dbReference type="ARBA" id="ARBA00023277"/>
    </source>
</evidence>
<dbReference type="InterPro" id="IPR004300">
    <property type="entry name" value="Glyco_hydro_57_N"/>
</dbReference>
<dbReference type="eggNOG" id="COG1449">
    <property type="taxonomic scope" value="Bacteria"/>
</dbReference>
<dbReference type="KEGG" id="cpo:COPRO5265_1303"/>
<dbReference type="GO" id="GO:0016787">
    <property type="term" value="F:hydrolase activity"/>
    <property type="evidence" value="ECO:0007669"/>
    <property type="project" value="UniProtKB-KW"/>
</dbReference>
<evidence type="ECO:0000256" key="1">
    <source>
        <dbReference type="ARBA" id="ARBA00006821"/>
    </source>
</evidence>
<proteinExistence type="inferred from homology"/>